<name>A0ABQ8HJS2_9ROSI</name>
<dbReference type="Proteomes" id="UP000827721">
    <property type="component" value="Unassembled WGS sequence"/>
</dbReference>
<evidence type="ECO:0000256" key="4">
    <source>
        <dbReference type="ARBA" id="ARBA00022692"/>
    </source>
</evidence>
<feature type="transmembrane region" description="Helical" evidence="9">
    <location>
        <begin position="107"/>
        <end position="135"/>
    </location>
</feature>
<feature type="transmembrane region" description="Helical" evidence="9">
    <location>
        <begin position="177"/>
        <end position="199"/>
    </location>
</feature>
<feature type="transmembrane region" description="Helical" evidence="9">
    <location>
        <begin position="51"/>
        <end position="70"/>
    </location>
</feature>
<keyword evidence="7 9" id="KW-0472">Membrane</keyword>
<sequence length="443" mass="49297">MASPNDDQKSNGALTRGCQWFKALSVMSWVKIVVKAAEKSKQIANDDPRRIVHSLKVGLALIVVSMFYYFKQLFDNFGDNTMWAVLTVVVVFEFSVGATFKKGLNRMIATLTGGALGAGAHLLATLSGTGIVTFMKFFPSLKARFDYGFTIFILTFCLISVSGTRDSQALKMAQDRLSTIIIGSCTAILICIFICPVWSGEDLHNLVAGNIEKLGNFLEGFGVEYFQVIEDDDQKRNEDKSFLEGYKSVLNSKSNEENMASLATWEPSHGGFRFRHPWKQYQKIGTLTRQCAYRIEALSCYIDSEIQSSLEIRSITQETCTKISTESGKALKELAIATKKMTRSKSANPHIANSKTAVEKLKSELKIRLREEEALLLDTIQVGAVASLLVEVVECTEKIAEAVYELAAVAEFKRVEATVSREQPHLLHQREVVQPHHVITVVE</sequence>
<accession>A0ABQ8HJS2</accession>
<evidence type="ECO:0000256" key="2">
    <source>
        <dbReference type="ARBA" id="ARBA00007079"/>
    </source>
</evidence>
<organism evidence="10 11">
    <name type="scientific">Xanthoceras sorbifolium</name>
    <dbReference type="NCBI Taxonomy" id="99658"/>
    <lineage>
        <taxon>Eukaryota</taxon>
        <taxon>Viridiplantae</taxon>
        <taxon>Streptophyta</taxon>
        <taxon>Embryophyta</taxon>
        <taxon>Tracheophyta</taxon>
        <taxon>Spermatophyta</taxon>
        <taxon>Magnoliopsida</taxon>
        <taxon>eudicotyledons</taxon>
        <taxon>Gunneridae</taxon>
        <taxon>Pentapetalae</taxon>
        <taxon>rosids</taxon>
        <taxon>malvids</taxon>
        <taxon>Sapindales</taxon>
        <taxon>Sapindaceae</taxon>
        <taxon>Xanthoceroideae</taxon>
        <taxon>Xanthoceras</taxon>
    </lineage>
</organism>
<keyword evidence="11" id="KW-1185">Reference proteome</keyword>
<evidence type="ECO:0000256" key="6">
    <source>
        <dbReference type="ARBA" id="ARBA00023065"/>
    </source>
</evidence>
<keyword evidence="8" id="KW-0407">Ion channel</keyword>
<keyword evidence="5 9" id="KW-1133">Transmembrane helix</keyword>
<evidence type="ECO:0000256" key="1">
    <source>
        <dbReference type="ARBA" id="ARBA00004141"/>
    </source>
</evidence>
<dbReference type="EMBL" id="JAFEMO010000010">
    <property type="protein sequence ID" value="KAH7561304.1"/>
    <property type="molecule type" value="Genomic_DNA"/>
</dbReference>
<proteinExistence type="inferred from homology"/>
<evidence type="ECO:0000313" key="11">
    <source>
        <dbReference type="Proteomes" id="UP000827721"/>
    </source>
</evidence>
<evidence type="ECO:0000256" key="8">
    <source>
        <dbReference type="ARBA" id="ARBA00023303"/>
    </source>
</evidence>
<evidence type="ECO:0008006" key="12">
    <source>
        <dbReference type="Google" id="ProtNLM"/>
    </source>
</evidence>
<feature type="transmembrane region" description="Helical" evidence="9">
    <location>
        <begin position="82"/>
        <end position="100"/>
    </location>
</feature>
<evidence type="ECO:0000256" key="7">
    <source>
        <dbReference type="ARBA" id="ARBA00023136"/>
    </source>
</evidence>
<gene>
    <name evidence="10" type="ORF">JRO89_XS10G0208700</name>
</gene>
<keyword evidence="4 9" id="KW-0812">Transmembrane</keyword>
<reference evidence="10 11" key="1">
    <citation type="submission" date="2021-02" db="EMBL/GenBank/DDBJ databases">
        <title>Plant Genome Project.</title>
        <authorList>
            <person name="Zhang R.-G."/>
        </authorList>
    </citation>
    <scope>NUCLEOTIDE SEQUENCE [LARGE SCALE GENOMIC DNA]</scope>
    <source>
        <tissue evidence="10">Leaves</tissue>
    </source>
</reference>
<evidence type="ECO:0000256" key="5">
    <source>
        <dbReference type="ARBA" id="ARBA00022989"/>
    </source>
</evidence>
<evidence type="ECO:0000313" key="10">
    <source>
        <dbReference type="EMBL" id="KAH7561304.1"/>
    </source>
</evidence>
<keyword evidence="6" id="KW-0406">Ion transport</keyword>
<dbReference type="PANTHER" id="PTHR31086">
    <property type="entry name" value="ALUMINUM-ACTIVATED MALATE TRANSPORTER 10"/>
    <property type="match status" value="1"/>
</dbReference>
<evidence type="ECO:0000256" key="3">
    <source>
        <dbReference type="ARBA" id="ARBA00022448"/>
    </source>
</evidence>
<feature type="transmembrane region" description="Helical" evidence="9">
    <location>
        <begin position="147"/>
        <end position="165"/>
    </location>
</feature>
<comment type="caution">
    <text evidence="10">The sequence shown here is derived from an EMBL/GenBank/DDBJ whole genome shotgun (WGS) entry which is preliminary data.</text>
</comment>
<dbReference type="Pfam" id="PF11744">
    <property type="entry name" value="ALMT"/>
    <property type="match status" value="1"/>
</dbReference>
<comment type="subcellular location">
    <subcellularLocation>
        <location evidence="1">Membrane</location>
        <topology evidence="1">Multi-pass membrane protein</topology>
    </subcellularLocation>
</comment>
<comment type="similarity">
    <text evidence="2">Belongs to the aromatic acid exporter (TC 2.A.85) family.</text>
</comment>
<keyword evidence="3" id="KW-0813">Transport</keyword>
<protein>
    <recommendedName>
        <fullName evidence="12">Aluminum-activated malate transporter 2-like</fullName>
    </recommendedName>
</protein>
<evidence type="ECO:0000256" key="9">
    <source>
        <dbReference type="SAM" id="Phobius"/>
    </source>
</evidence>
<dbReference type="InterPro" id="IPR020966">
    <property type="entry name" value="ALMT"/>
</dbReference>